<accession>A0AAE1SH00</accession>
<dbReference type="EMBL" id="JAVYJV010000006">
    <property type="protein sequence ID" value="KAK4369287.1"/>
    <property type="molecule type" value="Genomic_DNA"/>
</dbReference>
<dbReference type="Proteomes" id="UP001291623">
    <property type="component" value="Unassembled WGS sequence"/>
</dbReference>
<feature type="coiled-coil region" evidence="1">
    <location>
        <begin position="84"/>
        <end position="159"/>
    </location>
</feature>
<keyword evidence="1" id="KW-0175">Coiled coil</keyword>
<evidence type="ECO:0000256" key="1">
    <source>
        <dbReference type="SAM" id="Coils"/>
    </source>
</evidence>
<dbReference type="AlphaFoldDB" id="A0AAE1SH00"/>
<organism evidence="2 3">
    <name type="scientific">Anisodus tanguticus</name>
    <dbReference type="NCBI Taxonomy" id="243964"/>
    <lineage>
        <taxon>Eukaryota</taxon>
        <taxon>Viridiplantae</taxon>
        <taxon>Streptophyta</taxon>
        <taxon>Embryophyta</taxon>
        <taxon>Tracheophyta</taxon>
        <taxon>Spermatophyta</taxon>
        <taxon>Magnoliopsida</taxon>
        <taxon>eudicotyledons</taxon>
        <taxon>Gunneridae</taxon>
        <taxon>Pentapetalae</taxon>
        <taxon>asterids</taxon>
        <taxon>lamiids</taxon>
        <taxon>Solanales</taxon>
        <taxon>Solanaceae</taxon>
        <taxon>Solanoideae</taxon>
        <taxon>Hyoscyameae</taxon>
        <taxon>Anisodus</taxon>
    </lineage>
</organism>
<evidence type="ECO:0000313" key="3">
    <source>
        <dbReference type="Proteomes" id="UP001291623"/>
    </source>
</evidence>
<name>A0AAE1SH00_9SOLA</name>
<protein>
    <submittedName>
        <fullName evidence="2">Uncharacterized protein</fullName>
    </submittedName>
</protein>
<sequence>MKTMVEKASDAFMDMIVKREGSATGARLFKKQLKLEYQLLFALVNKVKTEKAILGTRKHMITMETLEECECMLKKCGVGTNSTISSLIEAQKKSTAEIQRLKAKNALLRAQLVAKAQEHSFSGAVEATNAKNMKLRAENEKLKEKIDELRDQMVQDQRTTSE</sequence>
<proteinExistence type="predicted"/>
<reference evidence="2" key="1">
    <citation type="submission" date="2023-12" db="EMBL/GenBank/DDBJ databases">
        <title>Genome assembly of Anisodus tanguticus.</title>
        <authorList>
            <person name="Wang Y.-J."/>
        </authorList>
    </citation>
    <scope>NUCLEOTIDE SEQUENCE</scope>
    <source>
        <strain evidence="2">KB-2021</strain>
        <tissue evidence="2">Leaf</tissue>
    </source>
</reference>
<evidence type="ECO:0000313" key="2">
    <source>
        <dbReference type="EMBL" id="KAK4369287.1"/>
    </source>
</evidence>
<gene>
    <name evidence="2" type="ORF">RND71_013079</name>
</gene>
<keyword evidence="3" id="KW-1185">Reference proteome</keyword>
<comment type="caution">
    <text evidence="2">The sequence shown here is derived from an EMBL/GenBank/DDBJ whole genome shotgun (WGS) entry which is preliminary data.</text>
</comment>